<evidence type="ECO:0000313" key="3">
    <source>
        <dbReference type="EMBL" id="KXF80613.1"/>
    </source>
</evidence>
<dbReference type="STRING" id="294935.ATN88_08115"/>
<protein>
    <recommendedName>
        <fullName evidence="2">ABC-type transport auxiliary lipoprotein component domain-containing protein</fullName>
    </recommendedName>
</protein>
<dbReference type="Gene3D" id="3.40.50.10610">
    <property type="entry name" value="ABC-type transport auxiliary lipoprotein component"/>
    <property type="match status" value="1"/>
</dbReference>
<sequence length="192" mass="20914">MKKILIFSLAIFSLVGCSSTPTPKTTTYLLPIVDVSKRVYKKGEPILVVQPVKVADYLSNNGLAYRTAKNEVVIAQYNLWGEDVSEQISERLTAELKRTNAAIWPTEPSAALNALDSKTLQVNVVQFDGDYQGNATIAGEWTLMNANGDIVMSKGFEIKEPLATEGYPALVDALSATLNKLAKDIASTMQDN</sequence>
<organism evidence="3 4">
    <name type="scientific">Enterovibrio coralii</name>
    <dbReference type="NCBI Taxonomy" id="294935"/>
    <lineage>
        <taxon>Bacteria</taxon>
        <taxon>Pseudomonadati</taxon>
        <taxon>Pseudomonadota</taxon>
        <taxon>Gammaproteobacteria</taxon>
        <taxon>Vibrionales</taxon>
        <taxon>Vibrionaceae</taxon>
        <taxon>Enterovibrio</taxon>
    </lineage>
</organism>
<gene>
    <name evidence="3" type="ORF">ATN88_08115</name>
</gene>
<dbReference type="RefSeq" id="WP_067419198.1">
    <property type="nucleotide sequence ID" value="NZ_LNTY01000050.1"/>
</dbReference>
<reference evidence="3 4" key="1">
    <citation type="submission" date="2015-11" db="EMBL/GenBank/DDBJ databases">
        <title>Genomic Taxonomy of the Vibrionaceae.</title>
        <authorList>
            <person name="Gomez-Gil B."/>
            <person name="Enciso-Ibarra J."/>
        </authorList>
    </citation>
    <scope>NUCLEOTIDE SEQUENCE [LARGE SCALE GENOMIC DNA]</scope>
    <source>
        <strain evidence="3 4">CAIM 912</strain>
    </source>
</reference>
<proteinExistence type="predicted"/>
<keyword evidence="1" id="KW-0732">Signal</keyword>
<accession>A0A135I589</accession>
<dbReference type="Pfam" id="PF03886">
    <property type="entry name" value="ABC_trans_aux"/>
    <property type="match status" value="1"/>
</dbReference>
<dbReference type="EMBL" id="LNTY01000050">
    <property type="protein sequence ID" value="KXF80613.1"/>
    <property type="molecule type" value="Genomic_DNA"/>
</dbReference>
<dbReference type="AlphaFoldDB" id="A0A135I589"/>
<keyword evidence="4" id="KW-1185">Reference proteome</keyword>
<dbReference type="OrthoDB" id="5600407at2"/>
<feature type="domain" description="ABC-type transport auxiliary lipoprotein component" evidence="2">
    <location>
        <begin position="28"/>
        <end position="186"/>
    </location>
</feature>
<dbReference type="SUPFAM" id="SSF159594">
    <property type="entry name" value="XCC0632-like"/>
    <property type="match status" value="1"/>
</dbReference>
<dbReference type="Proteomes" id="UP000070529">
    <property type="component" value="Unassembled WGS sequence"/>
</dbReference>
<feature type="chain" id="PRO_5007465649" description="ABC-type transport auxiliary lipoprotein component domain-containing protein" evidence="1">
    <location>
        <begin position="19"/>
        <end position="192"/>
    </location>
</feature>
<evidence type="ECO:0000313" key="4">
    <source>
        <dbReference type="Proteomes" id="UP000070529"/>
    </source>
</evidence>
<dbReference type="PROSITE" id="PS51257">
    <property type="entry name" value="PROKAR_LIPOPROTEIN"/>
    <property type="match status" value="1"/>
</dbReference>
<dbReference type="InterPro" id="IPR005586">
    <property type="entry name" value="ABC_trans_aux"/>
</dbReference>
<evidence type="ECO:0000256" key="1">
    <source>
        <dbReference type="SAM" id="SignalP"/>
    </source>
</evidence>
<name>A0A135I589_9GAMM</name>
<evidence type="ECO:0000259" key="2">
    <source>
        <dbReference type="Pfam" id="PF03886"/>
    </source>
</evidence>
<comment type="caution">
    <text evidence="3">The sequence shown here is derived from an EMBL/GenBank/DDBJ whole genome shotgun (WGS) entry which is preliminary data.</text>
</comment>
<feature type="signal peptide" evidence="1">
    <location>
        <begin position="1"/>
        <end position="18"/>
    </location>
</feature>